<sequence>MTDAAFYQLGPLREYLEDPTVFEIRINCFQEVICDTFSGRRVVQNAAI</sequence>
<evidence type="ECO:0000313" key="1">
    <source>
        <dbReference type="EMBL" id="EBW6077250.1"/>
    </source>
</evidence>
<dbReference type="EMBL" id="AAHHJZ010000083">
    <property type="protein sequence ID" value="EBW6077250.1"/>
    <property type="molecule type" value="Genomic_DNA"/>
</dbReference>
<accession>A0A5W3F216</accession>
<dbReference type="AlphaFoldDB" id="A0A5W3F216"/>
<feature type="non-terminal residue" evidence="1">
    <location>
        <position position="48"/>
    </location>
</feature>
<organism evidence="1">
    <name type="scientific">Salmonella enterica subsp. enterica serovar Schwarzengrund</name>
    <dbReference type="NCBI Taxonomy" id="340190"/>
    <lineage>
        <taxon>Bacteria</taxon>
        <taxon>Pseudomonadati</taxon>
        <taxon>Pseudomonadota</taxon>
        <taxon>Gammaproteobacteria</taxon>
        <taxon>Enterobacterales</taxon>
        <taxon>Enterobacteriaceae</taxon>
        <taxon>Salmonella</taxon>
    </lineage>
</organism>
<proteinExistence type="predicted"/>
<dbReference type="Gene3D" id="3.30.450.90">
    <property type="match status" value="1"/>
</dbReference>
<name>A0A5W3F216_SALET</name>
<comment type="caution">
    <text evidence="1">The sequence shown here is derived from an EMBL/GenBank/DDBJ whole genome shotgun (WGS) entry which is preliminary data.</text>
</comment>
<protein>
    <submittedName>
        <fullName evidence="1">Conjugal transfer protein TraG</fullName>
    </submittedName>
</protein>
<reference evidence="1" key="1">
    <citation type="submission" date="2018-08" db="EMBL/GenBank/DDBJ databases">
        <authorList>
            <person name="Ashton P.M."/>
            <person name="Dallman T."/>
            <person name="Nair S."/>
            <person name="De Pinna E."/>
            <person name="Peters T."/>
            <person name="Grant K."/>
        </authorList>
    </citation>
    <scope>NUCLEOTIDE SEQUENCE</scope>
    <source>
        <strain evidence="1">159694</strain>
    </source>
</reference>
<gene>
    <name evidence="1" type="ORF">A4K93_19740</name>
</gene>